<feature type="transmembrane region" description="Helical" evidence="2">
    <location>
        <begin position="94"/>
        <end position="114"/>
    </location>
</feature>
<dbReference type="Pfam" id="PF06541">
    <property type="entry name" value="ABC_trans_CmpB"/>
    <property type="match status" value="1"/>
</dbReference>
<evidence type="ECO:0000256" key="1">
    <source>
        <dbReference type="SAM" id="Coils"/>
    </source>
</evidence>
<dbReference type="AlphaFoldDB" id="A0A6L6LYC5"/>
<feature type="transmembrane region" description="Helical" evidence="2">
    <location>
        <begin position="200"/>
        <end position="222"/>
    </location>
</feature>
<name>A0A6L6LYC5_9FIRM</name>
<keyword evidence="2" id="KW-0472">Membrane</keyword>
<evidence type="ECO:0008006" key="5">
    <source>
        <dbReference type="Google" id="ProtNLM"/>
    </source>
</evidence>
<evidence type="ECO:0000313" key="4">
    <source>
        <dbReference type="Proteomes" id="UP000472755"/>
    </source>
</evidence>
<dbReference type="EMBL" id="WMZU01000039">
    <property type="protein sequence ID" value="MTS28844.1"/>
    <property type="molecule type" value="Genomic_DNA"/>
</dbReference>
<dbReference type="InterPro" id="IPR010540">
    <property type="entry name" value="CmpB_TMEM229"/>
</dbReference>
<reference evidence="3 4" key="1">
    <citation type="journal article" date="2019" name="Nat. Med.">
        <title>A library of human gut bacterial isolates paired with longitudinal multiomics data enables mechanistic microbiome research.</title>
        <authorList>
            <person name="Poyet M."/>
            <person name="Groussin M."/>
            <person name="Gibbons S.M."/>
            <person name="Avila-Pacheco J."/>
            <person name="Jiang X."/>
            <person name="Kearney S.M."/>
            <person name="Perrotta A.R."/>
            <person name="Berdy B."/>
            <person name="Zhao S."/>
            <person name="Lieberman T.D."/>
            <person name="Swanson P.K."/>
            <person name="Smith M."/>
            <person name="Roesemann S."/>
            <person name="Alexander J.E."/>
            <person name="Rich S.A."/>
            <person name="Livny J."/>
            <person name="Vlamakis H."/>
            <person name="Clish C."/>
            <person name="Bullock K."/>
            <person name="Deik A."/>
            <person name="Scott J."/>
            <person name="Pierce K.A."/>
            <person name="Xavier R.J."/>
            <person name="Alm E.J."/>
        </authorList>
    </citation>
    <scope>NUCLEOTIDE SEQUENCE [LARGE SCALE GENOMIC DNA]</scope>
    <source>
        <strain evidence="3 4">BIOML-A4</strain>
    </source>
</reference>
<sequence>MTTQERFARRRKKLEEKLTRLDLQEARTLQREQAHDEQIARDLAGVPGHFAHGLNFYKLFWVFFLCCFLGVVIETIFCWIASGRLSQRTGLVWGPFNLIYGIGAVLLTVCLHPFIGKSDRWIFIGGSIIGGAFEYFCSWLQETVLGTVSWDYTGYPFNLNGRINLLYCLFWGALALVWVKEVFPWLNGFIERRVSKTYGVVISWVLIAFMLANSLVSGAAVLRQSQRYEGVPATHAWQQVLDDRFPDSRLAKIYPSMVRVEE</sequence>
<dbReference type="RefSeq" id="WP_341473174.1">
    <property type="nucleotide sequence ID" value="NZ_WMZN01000041.1"/>
</dbReference>
<keyword evidence="1" id="KW-0175">Coiled coil</keyword>
<feature type="coiled-coil region" evidence="1">
    <location>
        <begin position="4"/>
        <end position="31"/>
    </location>
</feature>
<organism evidence="3 4">
    <name type="scientific">Ruthenibacterium lactatiformans</name>
    <dbReference type="NCBI Taxonomy" id="1550024"/>
    <lineage>
        <taxon>Bacteria</taxon>
        <taxon>Bacillati</taxon>
        <taxon>Bacillota</taxon>
        <taxon>Clostridia</taxon>
        <taxon>Eubacteriales</taxon>
        <taxon>Oscillospiraceae</taxon>
        <taxon>Ruthenibacterium</taxon>
    </lineage>
</organism>
<accession>A0A6L6LYC5</accession>
<protein>
    <recommendedName>
        <fullName evidence="5">ABC transporter permease</fullName>
    </recommendedName>
</protein>
<comment type="caution">
    <text evidence="3">The sequence shown here is derived from an EMBL/GenBank/DDBJ whole genome shotgun (WGS) entry which is preliminary data.</text>
</comment>
<evidence type="ECO:0000313" key="3">
    <source>
        <dbReference type="EMBL" id="MTS28844.1"/>
    </source>
</evidence>
<dbReference type="Proteomes" id="UP000472755">
    <property type="component" value="Unassembled WGS sequence"/>
</dbReference>
<gene>
    <name evidence="3" type="ORF">GMD59_16370</name>
</gene>
<keyword evidence="2" id="KW-0812">Transmembrane</keyword>
<evidence type="ECO:0000256" key="2">
    <source>
        <dbReference type="SAM" id="Phobius"/>
    </source>
</evidence>
<proteinExistence type="predicted"/>
<keyword evidence="2" id="KW-1133">Transmembrane helix</keyword>
<feature type="transmembrane region" description="Helical" evidence="2">
    <location>
        <begin position="59"/>
        <end position="82"/>
    </location>
</feature>
<feature type="transmembrane region" description="Helical" evidence="2">
    <location>
        <begin position="161"/>
        <end position="179"/>
    </location>
</feature>